<dbReference type="EMBL" id="JABSTR010000008">
    <property type="protein sequence ID" value="KAH9378183.1"/>
    <property type="molecule type" value="Genomic_DNA"/>
</dbReference>
<evidence type="ECO:0000256" key="1">
    <source>
        <dbReference type="SAM" id="MobiDB-lite"/>
    </source>
</evidence>
<evidence type="ECO:0000313" key="2">
    <source>
        <dbReference type="EMBL" id="KAH9378183.1"/>
    </source>
</evidence>
<reference evidence="2 3" key="1">
    <citation type="journal article" date="2020" name="Cell">
        <title>Large-Scale Comparative Analyses of Tick Genomes Elucidate Their Genetic Diversity and Vector Capacities.</title>
        <authorList>
            <consortium name="Tick Genome and Microbiome Consortium (TIGMIC)"/>
            <person name="Jia N."/>
            <person name="Wang J."/>
            <person name="Shi W."/>
            <person name="Du L."/>
            <person name="Sun Y."/>
            <person name="Zhan W."/>
            <person name="Jiang J.F."/>
            <person name="Wang Q."/>
            <person name="Zhang B."/>
            <person name="Ji P."/>
            <person name="Bell-Sakyi L."/>
            <person name="Cui X.M."/>
            <person name="Yuan T.T."/>
            <person name="Jiang B.G."/>
            <person name="Yang W.F."/>
            <person name="Lam T.T."/>
            <person name="Chang Q.C."/>
            <person name="Ding S.J."/>
            <person name="Wang X.J."/>
            <person name="Zhu J.G."/>
            <person name="Ruan X.D."/>
            <person name="Zhao L."/>
            <person name="Wei J.T."/>
            <person name="Ye R.Z."/>
            <person name="Que T.C."/>
            <person name="Du C.H."/>
            <person name="Zhou Y.H."/>
            <person name="Cheng J.X."/>
            <person name="Dai P.F."/>
            <person name="Guo W.B."/>
            <person name="Han X.H."/>
            <person name="Huang E.J."/>
            <person name="Li L.F."/>
            <person name="Wei W."/>
            <person name="Gao Y.C."/>
            <person name="Liu J.Z."/>
            <person name="Shao H.Z."/>
            <person name="Wang X."/>
            <person name="Wang C.C."/>
            <person name="Yang T.C."/>
            <person name="Huo Q.B."/>
            <person name="Li W."/>
            <person name="Chen H.Y."/>
            <person name="Chen S.E."/>
            <person name="Zhou L.G."/>
            <person name="Ni X.B."/>
            <person name="Tian J.H."/>
            <person name="Sheng Y."/>
            <person name="Liu T."/>
            <person name="Pan Y.S."/>
            <person name="Xia L.Y."/>
            <person name="Li J."/>
            <person name="Zhao F."/>
            <person name="Cao W.C."/>
        </authorList>
    </citation>
    <scope>NUCLEOTIDE SEQUENCE [LARGE SCALE GENOMIC DNA]</scope>
    <source>
        <strain evidence="2">HaeL-2018</strain>
    </source>
</reference>
<gene>
    <name evidence="2" type="ORF">HPB48_003578</name>
</gene>
<feature type="compositionally biased region" description="Pro residues" evidence="1">
    <location>
        <begin position="210"/>
        <end position="226"/>
    </location>
</feature>
<accession>A0A9J6GUW3</accession>
<organism evidence="2 3">
    <name type="scientific">Haemaphysalis longicornis</name>
    <name type="common">Bush tick</name>
    <dbReference type="NCBI Taxonomy" id="44386"/>
    <lineage>
        <taxon>Eukaryota</taxon>
        <taxon>Metazoa</taxon>
        <taxon>Ecdysozoa</taxon>
        <taxon>Arthropoda</taxon>
        <taxon>Chelicerata</taxon>
        <taxon>Arachnida</taxon>
        <taxon>Acari</taxon>
        <taxon>Parasitiformes</taxon>
        <taxon>Ixodida</taxon>
        <taxon>Ixodoidea</taxon>
        <taxon>Ixodidae</taxon>
        <taxon>Haemaphysalinae</taxon>
        <taxon>Haemaphysalis</taxon>
    </lineage>
</organism>
<feature type="region of interest" description="Disordered" evidence="1">
    <location>
        <begin position="205"/>
        <end position="226"/>
    </location>
</feature>
<comment type="caution">
    <text evidence="2">The sequence shown here is derived from an EMBL/GenBank/DDBJ whole genome shotgun (WGS) entry which is preliminary data.</text>
</comment>
<sequence length="276" mass="30077">MCIVCALERDEEQGSAFLSLEKIRRLRTGSDAPRHHAIFLGPLGDGVILRTHRPVSIPGFPGRHVTDPPTLRTVATWTVVEADRSVGWVSRLPWELQPRPDVGIQRPISQSLSGAVTLGSDIPRNLHPSIRQRSSVAFALTAGVGLRRTRTEDSVAAAFALLLHHRPDLFATLSRPTTVCALERDEELGSACLGLEKIRRLRTGRLPRTGPLPPELPAFSLPPPSTPELNVTMTAPSTQRGDLSSFAMVVANINATPTLSANEQLPQPLPRLDFCK</sequence>
<evidence type="ECO:0000313" key="3">
    <source>
        <dbReference type="Proteomes" id="UP000821853"/>
    </source>
</evidence>
<proteinExistence type="predicted"/>
<name>A0A9J6GUW3_HAELO</name>
<keyword evidence="3" id="KW-1185">Reference proteome</keyword>
<protein>
    <submittedName>
        <fullName evidence="2">Uncharacterized protein</fullName>
    </submittedName>
</protein>
<dbReference type="AlphaFoldDB" id="A0A9J6GUW3"/>
<dbReference type="Proteomes" id="UP000821853">
    <property type="component" value="Unassembled WGS sequence"/>
</dbReference>
<dbReference type="VEuPathDB" id="VectorBase:HLOH_039997"/>